<dbReference type="PRINTS" id="PR00032">
    <property type="entry name" value="HTHARAC"/>
</dbReference>
<name>A0ABX3NMJ7_9BACT</name>
<keyword evidence="3" id="KW-0804">Transcription</keyword>
<dbReference type="InterPro" id="IPR053142">
    <property type="entry name" value="PchR_regulatory_protein"/>
</dbReference>
<evidence type="ECO:0000259" key="4">
    <source>
        <dbReference type="PROSITE" id="PS01124"/>
    </source>
</evidence>
<dbReference type="InterPro" id="IPR020449">
    <property type="entry name" value="Tscrpt_reg_AraC-type_HTH"/>
</dbReference>
<keyword evidence="6" id="KW-1185">Reference proteome</keyword>
<dbReference type="Proteomes" id="UP000192277">
    <property type="component" value="Unassembled WGS sequence"/>
</dbReference>
<dbReference type="EMBL" id="LWBO01000084">
    <property type="protein sequence ID" value="OQP39318.1"/>
    <property type="molecule type" value="Genomic_DNA"/>
</dbReference>
<organism evidence="5 6">
    <name type="scientific">Niastella koreensis</name>
    <dbReference type="NCBI Taxonomy" id="354356"/>
    <lineage>
        <taxon>Bacteria</taxon>
        <taxon>Pseudomonadati</taxon>
        <taxon>Bacteroidota</taxon>
        <taxon>Chitinophagia</taxon>
        <taxon>Chitinophagales</taxon>
        <taxon>Chitinophagaceae</taxon>
        <taxon>Niastella</taxon>
    </lineage>
</organism>
<evidence type="ECO:0000256" key="2">
    <source>
        <dbReference type="ARBA" id="ARBA00023125"/>
    </source>
</evidence>
<evidence type="ECO:0000256" key="3">
    <source>
        <dbReference type="ARBA" id="ARBA00023163"/>
    </source>
</evidence>
<dbReference type="PROSITE" id="PS01124">
    <property type="entry name" value="HTH_ARAC_FAMILY_2"/>
    <property type="match status" value="1"/>
</dbReference>
<protein>
    <recommendedName>
        <fullName evidence="4">HTH araC/xylS-type domain-containing protein</fullName>
    </recommendedName>
</protein>
<accession>A0ABX3NMJ7</accession>
<gene>
    <name evidence="5" type="ORF">A4D02_18540</name>
</gene>
<dbReference type="InterPro" id="IPR009057">
    <property type="entry name" value="Homeodomain-like_sf"/>
</dbReference>
<keyword evidence="2" id="KW-0238">DNA-binding</keyword>
<dbReference type="PANTHER" id="PTHR47893:SF1">
    <property type="entry name" value="REGULATORY PROTEIN PCHR"/>
    <property type="match status" value="1"/>
</dbReference>
<evidence type="ECO:0000256" key="1">
    <source>
        <dbReference type="ARBA" id="ARBA00023015"/>
    </source>
</evidence>
<evidence type="ECO:0000313" key="5">
    <source>
        <dbReference type="EMBL" id="OQP39318.1"/>
    </source>
</evidence>
<dbReference type="SMART" id="SM00342">
    <property type="entry name" value="HTH_ARAC"/>
    <property type="match status" value="1"/>
</dbReference>
<keyword evidence="1" id="KW-0805">Transcription regulation</keyword>
<reference evidence="5 6" key="1">
    <citation type="submission" date="2016-04" db="EMBL/GenBank/DDBJ databases">
        <authorList>
            <person name="Chen L."/>
            <person name="Zhuang W."/>
            <person name="Wang G."/>
        </authorList>
    </citation>
    <scope>NUCLEOTIDE SEQUENCE [LARGE SCALE GENOMIC DNA]</scope>
    <source>
        <strain evidence="6">GR20</strain>
    </source>
</reference>
<comment type="caution">
    <text evidence="5">The sequence shown here is derived from an EMBL/GenBank/DDBJ whole genome shotgun (WGS) entry which is preliminary data.</text>
</comment>
<sequence>MTFEFVVQPGFDFVKSFAEKFNIPVFNNGLKIPAHMGEGHIKMVEVEPGFKLVLHHYTLKVDFHLKRKSPPETNELISIVFNSNEIPMAFTPDRESAVQFLKTNGSSIQIAATALATETFFPANTEVYFGVIGIRRQVLSSLLRIGSKINGPLETILHGDTLFFYHEKMHPEVLRVLKQVSEINEQNKLSDLLYRIKAHEMIYLLFDKLLDRSAEKQSPVNKSDIDKLYVIRTTILADMSQPPQLKTLAKMAGMSETKMKQLFKQIFGDTIYNYYQNERMQEAGFLLKHAGYSVSEAGYRLGFSNLSHFSRLFEKHYGITPKKYTLAG</sequence>
<dbReference type="InterPro" id="IPR018060">
    <property type="entry name" value="HTH_AraC"/>
</dbReference>
<dbReference type="RefSeq" id="WP_014216899.1">
    <property type="nucleotide sequence ID" value="NZ_LWBO01000084.1"/>
</dbReference>
<dbReference type="SUPFAM" id="SSF46689">
    <property type="entry name" value="Homeodomain-like"/>
    <property type="match status" value="2"/>
</dbReference>
<feature type="domain" description="HTH araC/xylS-type" evidence="4">
    <location>
        <begin position="229"/>
        <end position="327"/>
    </location>
</feature>
<dbReference type="Pfam" id="PF12833">
    <property type="entry name" value="HTH_18"/>
    <property type="match status" value="1"/>
</dbReference>
<dbReference type="Gene3D" id="1.10.10.60">
    <property type="entry name" value="Homeodomain-like"/>
    <property type="match status" value="1"/>
</dbReference>
<evidence type="ECO:0000313" key="6">
    <source>
        <dbReference type="Proteomes" id="UP000192277"/>
    </source>
</evidence>
<proteinExistence type="predicted"/>
<dbReference type="PANTHER" id="PTHR47893">
    <property type="entry name" value="REGULATORY PROTEIN PCHR"/>
    <property type="match status" value="1"/>
</dbReference>